<dbReference type="HOGENOM" id="CLU_035168_3_1_0"/>
<dbReference type="PANTHER" id="PTHR10993:SF7">
    <property type="entry name" value="LIPOYLTRANSFERASE 2, MITOCHONDRIAL-RELATED"/>
    <property type="match status" value="1"/>
</dbReference>
<feature type="active site" description="Acyl-thioester intermediate" evidence="6">
    <location>
        <position position="158"/>
    </location>
</feature>
<dbReference type="InterPro" id="IPR004143">
    <property type="entry name" value="BPL_LPL_catalytic"/>
</dbReference>
<dbReference type="GO" id="GO:0016874">
    <property type="term" value="F:ligase activity"/>
    <property type="evidence" value="ECO:0007669"/>
    <property type="project" value="UniProtKB-KW"/>
</dbReference>
<evidence type="ECO:0000256" key="1">
    <source>
        <dbReference type="ARBA" id="ARBA00004821"/>
    </source>
</evidence>
<proteinExistence type="inferred from homology"/>
<feature type="binding site" evidence="7">
    <location>
        <begin position="140"/>
        <end position="142"/>
    </location>
    <ligand>
        <name>substrate</name>
    </ligand>
</feature>
<dbReference type="EC" id="2.3.1.181" evidence="5"/>
<comment type="function">
    <text evidence="4 5">Catalyzes the transfer of endogenously produced octanoic acid from octanoyl-acyl-carrier-protein onto the lipoyl domains of lipoate-dependent enzymes. Lipoyl-ACP can also act as a substrate although octanoyl-ACP is likely to be the physiological substrate.</text>
</comment>
<name>C1DVT0_SULAA</name>
<dbReference type="UniPathway" id="UPA00538">
    <property type="reaction ID" value="UER00592"/>
</dbReference>
<dbReference type="PIRSF" id="PIRSF016262">
    <property type="entry name" value="LPLase"/>
    <property type="match status" value="1"/>
</dbReference>
<dbReference type="OrthoDB" id="9787061at2"/>
<dbReference type="KEGG" id="saf:SULAZ_1247"/>
<keyword evidence="3 5" id="KW-0012">Acyltransferase</keyword>
<protein>
    <recommendedName>
        <fullName evidence="5">Octanoyltransferase</fullName>
        <ecNumber evidence="5">2.3.1.181</ecNumber>
    </recommendedName>
</protein>
<dbReference type="Proteomes" id="UP000001369">
    <property type="component" value="Chromosome"/>
</dbReference>
<keyword evidence="10" id="KW-0436">Ligase</keyword>
<dbReference type="Gene3D" id="3.30.930.10">
    <property type="entry name" value="Bira Bifunctional Protein, Domain 2"/>
    <property type="match status" value="1"/>
</dbReference>
<gene>
    <name evidence="10" type="ordered locus">SULAZ_1247</name>
</gene>
<dbReference type="RefSeq" id="WP_012674902.1">
    <property type="nucleotide sequence ID" value="NC_012438.1"/>
</dbReference>
<evidence type="ECO:0000256" key="8">
    <source>
        <dbReference type="PIRSR" id="PIRSR016262-3"/>
    </source>
</evidence>
<feature type="binding site" evidence="7">
    <location>
        <begin position="64"/>
        <end position="71"/>
    </location>
    <ligand>
        <name>substrate</name>
    </ligand>
</feature>
<evidence type="ECO:0000256" key="5">
    <source>
        <dbReference type="PIRNR" id="PIRNR016262"/>
    </source>
</evidence>
<dbReference type="InterPro" id="IPR000544">
    <property type="entry name" value="Octanoyltransferase"/>
</dbReference>
<reference evidence="10 11" key="1">
    <citation type="journal article" date="2009" name="J. Bacteriol.">
        <title>Complete and draft genome sequences of six members of the Aquificales.</title>
        <authorList>
            <person name="Reysenbach A.L."/>
            <person name="Hamamura N."/>
            <person name="Podar M."/>
            <person name="Griffiths E."/>
            <person name="Ferreira S."/>
            <person name="Hochstein R."/>
            <person name="Heidelberg J."/>
            <person name="Johnson J."/>
            <person name="Mead D."/>
            <person name="Pohorille A."/>
            <person name="Sarmiento M."/>
            <person name="Schweighofer K."/>
            <person name="Seshadri R."/>
            <person name="Voytek M.A."/>
        </authorList>
    </citation>
    <scope>NUCLEOTIDE SEQUENCE [LARGE SCALE GENOMIC DNA]</scope>
    <source>
        <strain evidence="11">Az-Fu1 / DSM 15241 / OCM 825</strain>
    </source>
</reference>
<organism evidence="10 11">
    <name type="scientific">Sulfurihydrogenibium azorense (strain DSM 15241 / OCM 825 / Az-Fu1)</name>
    <dbReference type="NCBI Taxonomy" id="204536"/>
    <lineage>
        <taxon>Bacteria</taxon>
        <taxon>Pseudomonadati</taxon>
        <taxon>Aquificota</taxon>
        <taxon>Aquificia</taxon>
        <taxon>Aquificales</taxon>
        <taxon>Hydrogenothermaceae</taxon>
        <taxon>Sulfurihydrogenibium</taxon>
    </lineage>
</organism>
<keyword evidence="2 5" id="KW-0808">Transferase</keyword>
<evidence type="ECO:0000256" key="6">
    <source>
        <dbReference type="PIRSR" id="PIRSR016262-1"/>
    </source>
</evidence>
<evidence type="ECO:0000256" key="2">
    <source>
        <dbReference type="ARBA" id="ARBA00022679"/>
    </source>
</evidence>
<dbReference type="STRING" id="204536.SULAZ_1247"/>
<dbReference type="GO" id="GO:0009249">
    <property type="term" value="P:protein lipoylation"/>
    <property type="evidence" value="ECO:0007669"/>
    <property type="project" value="InterPro"/>
</dbReference>
<evidence type="ECO:0000256" key="3">
    <source>
        <dbReference type="ARBA" id="ARBA00023315"/>
    </source>
</evidence>
<dbReference type="PROSITE" id="PS51733">
    <property type="entry name" value="BPL_LPL_CATALYTIC"/>
    <property type="match status" value="1"/>
</dbReference>
<comment type="catalytic activity">
    <reaction evidence="5">
        <text>octanoyl-[ACP] + L-lysyl-[protein] = N(6)-octanoyl-L-lysyl-[protein] + holo-[ACP] + H(+)</text>
        <dbReference type="Rhea" id="RHEA:17665"/>
        <dbReference type="Rhea" id="RHEA-COMP:9636"/>
        <dbReference type="Rhea" id="RHEA-COMP:9685"/>
        <dbReference type="Rhea" id="RHEA-COMP:9752"/>
        <dbReference type="Rhea" id="RHEA-COMP:9928"/>
        <dbReference type="ChEBI" id="CHEBI:15378"/>
        <dbReference type="ChEBI" id="CHEBI:29969"/>
        <dbReference type="ChEBI" id="CHEBI:64479"/>
        <dbReference type="ChEBI" id="CHEBI:78463"/>
        <dbReference type="ChEBI" id="CHEBI:78809"/>
        <dbReference type="EC" id="2.3.1.181"/>
    </reaction>
</comment>
<feature type="domain" description="BPL/LPL catalytic" evidence="9">
    <location>
        <begin position="29"/>
        <end position="193"/>
    </location>
</feature>
<dbReference type="SUPFAM" id="SSF55681">
    <property type="entry name" value="Class II aaRS and biotin synthetases"/>
    <property type="match status" value="1"/>
</dbReference>
<dbReference type="Pfam" id="PF21948">
    <property type="entry name" value="LplA-B_cat"/>
    <property type="match status" value="1"/>
</dbReference>
<dbReference type="PROSITE" id="PS01313">
    <property type="entry name" value="LIPB"/>
    <property type="match status" value="1"/>
</dbReference>
<dbReference type="AlphaFoldDB" id="C1DVT0"/>
<evidence type="ECO:0000313" key="11">
    <source>
        <dbReference type="Proteomes" id="UP000001369"/>
    </source>
</evidence>
<evidence type="ECO:0000256" key="7">
    <source>
        <dbReference type="PIRSR" id="PIRSR016262-2"/>
    </source>
</evidence>
<accession>C1DVT0</accession>
<evidence type="ECO:0000313" key="10">
    <source>
        <dbReference type="EMBL" id="ACN99590.1"/>
    </source>
</evidence>
<feature type="site" description="Lowers pKa of active site Cys" evidence="8">
    <location>
        <position position="124"/>
    </location>
</feature>
<comment type="similarity">
    <text evidence="5">Belongs to the LipB family.</text>
</comment>
<dbReference type="PANTHER" id="PTHR10993">
    <property type="entry name" value="OCTANOYLTRANSFERASE"/>
    <property type="match status" value="1"/>
</dbReference>
<dbReference type="InterPro" id="IPR020605">
    <property type="entry name" value="Octanoyltransferase_CS"/>
</dbReference>
<dbReference type="GO" id="GO:0033819">
    <property type="term" value="F:lipoyl(octanoyl) transferase activity"/>
    <property type="evidence" value="ECO:0007669"/>
    <property type="project" value="UniProtKB-EC"/>
</dbReference>
<dbReference type="eggNOG" id="COG0321">
    <property type="taxonomic scope" value="Bacteria"/>
</dbReference>
<comment type="pathway">
    <text evidence="1 5">Protein modification; protein lipoylation via endogenous pathway; protein N(6)-(lipoyl)lysine from octanoyl-[acyl-carrier-protein]: step 1/2.</text>
</comment>
<feature type="binding site" evidence="7">
    <location>
        <begin position="127"/>
        <end position="129"/>
    </location>
    <ligand>
        <name>substrate</name>
    </ligand>
</feature>
<sequence>MSFKIIDLGILDYLEGYKEMRNIHSKAVESGENYLILCQHYDVYTVGENEKEENFPVPVVKTDRGGSITFHGIGQPIFYFVFRVNSPKIFYRKVVKSFDEVFKSLSDKIYHDFKNPGFYIEKRKLASLGFRYSKGYSLHGVAVNHSVNLEKFNLIKPCNLDGYTATSLIAEGINIDIDNLKNEVIKKLYKNFS</sequence>
<evidence type="ECO:0000256" key="4">
    <source>
        <dbReference type="ARBA" id="ARBA00024732"/>
    </source>
</evidence>
<evidence type="ECO:0000259" key="9">
    <source>
        <dbReference type="PROSITE" id="PS51733"/>
    </source>
</evidence>
<dbReference type="InterPro" id="IPR045864">
    <property type="entry name" value="aa-tRNA-synth_II/BPL/LPL"/>
</dbReference>
<keyword evidence="11" id="KW-1185">Reference proteome</keyword>
<dbReference type="EMBL" id="CP001229">
    <property type="protein sequence ID" value="ACN99590.1"/>
    <property type="molecule type" value="Genomic_DNA"/>
</dbReference>
<dbReference type="NCBIfam" id="TIGR00214">
    <property type="entry name" value="lipB"/>
    <property type="match status" value="1"/>
</dbReference>